<dbReference type="STRING" id="469383.Cwoe_0878"/>
<dbReference type="InterPro" id="IPR011944">
    <property type="entry name" value="Steroid_delta5-4_isomerase"/>
</dbReference>
<protein>
    <recommendedName>
        <fullName evidence="1">DUF4440 domain-containing protein</fullName>
    </recommendedName>
</protein>
<evidence type="ECO:0000259" key="1">
    <source>
        <dbReference type="Pfam" id="PF14534"/>
    </source>
</evidence>
<proteinExistence type="predicted"/>
<dbReference type="Gene3D" id="3.10.450.50">
    <property type="match status" value="1"/>
</dbReference>
<evidence type="ECO:0000313" key="3">
    <source>
        <dbReference type="Proteomes" id="UP000008229"/>
    </source>
</evidence>
<organism evidence="2 3">
    <name type="scientific">Conexibacter woesei (strain DSM 14684 / CCUG 47730 / CIP 108061 / JCM 11494 / NBRC 100937 / ID131577)</name>
    <dbReference type="NCBI Taxonomy" id="469383"/>
    <lineage>
        <taxon>Bacteria</taxon>
        <taxon>Bacillati</taxon>
        <taxon>Actinomycetota</taxon>
        <taxon>Thermoleophilia</taxon>
        <taxon>Solirubrobacterales</taxon>
        <taxon>Conexibacteraceae</taxon>
        <taxon>Conexibacter</taxon>
    </lineage>
</organism>
<accession>D3FBE2</accession>
<dbReference type="SUPFAM" id="SSF54427">
    <property type="entry name" value="NTF2-like"/>
    <property type="match status" value="1"/>
</dbReference>
<evidence type="ECO:0000313" key="2">
    <source>
        <dbReference type="EMBL" id="ADB49311.1"/>
    </source>
</evidence>
<dbReference type="InterPro" id="IPR032710">
    <property type="entry name" value="NTF2-like_dom_sf"/>
</dbReference>
<dbReference type="eggNOG" id="COG4319">
    <property type="taxonomic scope" value="Bacteria"/>
</dbReference>
<name>D3FBE2_CONWI</name>
<gene>
    <name evidence="2" type="ordered locus">Cwoe_0878</name>
</gene>
<dbReference type="Pfam" id="PF14534">
    <property type="entry name" value="DUF4440"/>
    <property type="match status" value="1"/>
</dbReference>
<dbReference type="EMBL" id="CP001854">
    <property type="protein sequence ID" value="ADB49311.1"/>
    <property type="molecule type" value="Genomic_DNA"/>
</dbReference>
<dbReference type="KEGG" id="cwo:Cwoe_0878"/>
<dbReference type="NCBIfam" id="TIGR02246">
    <property type="entry name" value="SgcJ/EcaC family oxidoreductase"/>
    <property type="match status" value="1"/>
</dbReference>
<dbReference type="HOGENOM" id="CLU_129336_2_0_11"/>
<sequence>MTTAAQNQEIAAIEAVIADAQTLQLDVDGYTGLLDEDVSVINFFGRRVRGRDNLRTIMREAMASPLADVRTTHEVVDVRLVRPDVALVAVVKHVFDEREGADPLHADRGMMTFVLLKEQGRWLISSAQTTPIKAS</sequence>
<keyword evidence="3" id="KW-1185">Reference proteome</keyword>
<dbReference type="InterPro" id="IPR027843">
    <property type="entry name" value="DUF4440"/>
</dbReference>
<reference evidence="2 3" key="1">
    <citation type="journal article" date="2010" name="Stand. Genomic Sci.">
        <title>Complete genome sequence of Conexibacter woesei type strain (ID131577).</title>
        <authorList>
            <person name="Pukall R."/>
            <person name="Lapidus A."/>
            <person name="Glavina Del Rio T."/>
            <person name="Copeland A."/>
            <person name="Tice H."/>
            <person name="Cheng J.-F."/>
            <person name="Lucas S."/>
            <person name="Chen F."/>
            <person name="Nolan M."/>
            <person name="Bruce D."/>
            <person name="Goodwin L."/>
            <person name="Pitluck S."/>
            <person name="Mavromatis K."/>
            <person name="Ivanova N."/>
            <person name="Ovchinnikova G."/>
            <person name="Pati A."/>
            <person name="Chen A."/>
            <person name="Palaniappan K."/>
            <person name="Land M."/>
            <person name="Hauser L."/>
            <person name="Chang Y.-J."/>
            <person name="Jeffries C.D."/>
            <person name="Chain P."/>
            <person name="Meincke L."/>
            <person name="Sims D."/>
            <person name="Brettin T."/>
            <person name="Detter J.C."/>
            <person name="Rohde M."/>
            <person name="Goeker M."/>
            <person name="Bristow J."/>
            <person name="Eisen J.A."/>
            <person name="Markowitz V."/>
            <person name="Kyrpides N.C."/>
            <person name="Klenk H.-P."/>
            <person name="Hugenholtz P."/>
        </authorList>
    </citation>
    <scope>NUCLEOTIDE SEQUENCE [LARGE SCALE GENOMIC DNA]</scope>
    <source>
        <strain evidence="3">DSM 14684 / CIP 108061 / JCM 11494 / NBRC 100937 / ID131577</strain>
    </source>
</reference>
<reference evidence="3" key="2">
    <citation type="submission" date="2010-01" db="EMBL/GenBank/DDBJ databases">
        <title>The complete genome of Conexibacter woesei DSM 14684.</title>
        <authorList>
            <consortium name="US DOE Joint Genome Institute (JGI-PGF)"/>
            <person name="Lucas S."/>
            <person name="Copeland A."/>
            <person name="Lapidus A."/>
            <person name="Glavina del Rio T."/>
            <person name="Dalin E."/>
            <person name="Tice H."/>
            <person name="Bruce D."/>
            <person name="Goodwin L."/>
            <person name="Pitluck S."/>
            <person name="Kyrpides N."/>
            <person name="Mavromatis K."/>
            <person name="Ivanova N."/>
            <person name="Mikhailova N."/>
            <person name="Chertkov O."/>
            <person name="Brettin T."/>
            <person name="Detter J.C."/>
            <person name="Han C."/>
            <person name="Larimer F."/>
            <person name="Land M."/>
            <person name="Hauser L."/>
            <person name="Markowitz V."/>
            <person name="Cheng J.-F."/>
            <person name="Hugenholtz P."/>
            <person name="Woyke T."/>
            <person name="Wu D."/>
            <person name="Pukall R."/>
            <person name="Steenblock K."/>
            <person name="Schneider S."/>
            <person name="Klenk H.-P."/>
            <person name="Eisen J.A."/>
        </authorList>
    </citation>
    <scope>NUCLEOTIDE SEQUENCE [LARGE SCALE GENOMIC DNA]</scope>
    <source>
        <strain evidence="3">DSM 14684 / CIP 108061 / JCM 11494 / NBRC 100937 / ID131577</strain>
    </source>
</reference>
<dbReference type="RefSeq" id="WP_012932364.1">
    <property type="nucleotide sequence ID" value="NC_013739.1"/>
</dbReference>
<dbReference type="Proteomes" id="UP000008229">
    <property type="component" value="Chromosome"/>
</dbReference>
<feature type="domain" description="DUF4440" evidence="1">
    <location>
        <begin position="10"/>
        <end position="124"/>
    </location>
</feature>
<dbReference type="AlphaFoldDB" id="D3FBE2"/>
<dbReference type="OrthoDB" id="2887901at2"/>